<reference evidence="2 3" key="1">
    <citation type="journal article" date="2020" name="BMC Genomics">
        <title>Intraspecific diversification of the crop wild relative Brassica cretica Lam. using demographic model selection.</title>
        <authorList>
            <person name="Kioukis A."/>
            <person name="Michalopoulou V.A."/>
            <person name="Briers L."/>
            <person name="Pirintsos S."/>
            <person name="Studholme D.J."/>
            <person name="Pavlidis P."/>
            <person name="Sarris P.F."/>
        </authorList>
    </citation>
    <scope>NUCLEOTIDE SEQUENCE [LARGE SCALE GENOMIC DNA]</scope>
    <source>
        <strain evidence="3">cv. PFS-1207/04</strain>
    </source>
</reference>
<gene>
    <name evidence="2" type="ORF">DY000_02017128</name>
</gene>
<evidence type="ECO:0000256" key="1">
    <source>
        <dbReference type="SAM" id="MobiDB-lite"/>
    </source>
</evidence>
<feature type="region of interest" description="Disordered" evidence="1">
    <location>
        <begin position="104"/>
        <end position="133"/>
    </location>
</feature>
<feature type="compositionally biased region" description="Basic and acidic residues" evidence="1">
    <location>
        <begin position="104"/>
        <end position="113"/>
    </location>
</feature>
<comment type="caution">
    <text evidence="2">The sequence shown here is derived from an EMBL/GenBank/DDBJ whole genome shotgun (WGS) entry which is preliminary data.</text>
</comment>
<dbReference type="EMBL" id="QGKV02000759">
    <property type="protein sequence ID" value="KAF3561614.1"/>
    <property type="molecule type" value="Genomic_DNA"/>
</dbReference>
<accession>A0ABQ7CQK4</accession>
<evidence type="ECO:0000313" key="3">
    <source>
        <dbReference type="Proteomes" id="UP000266723"/>
    </source>
</evidence>
<name>A0ABQ7CQK4_BRACR</name>
<sequence>MISNGSTGKSKTMRKEVEKVATVPEAAITKSLSQSMSFKVLCRFFRTKEQTDWVFTSRLRLRLRLRLLPSHHRPRDAEIRACSVSLTPLISITLQLNSTERKLEEAEKLDGGGRRSSFTRWRRLDEQTSEEAG</sequence>
<evidence type="ECO:0000313" key="2">
    <source>
        <dbReference type="EMBL" id="KAF3561614.1"/>
    </source>
</evidence>
<organism evidence="2 3">
    <name type="scientific">Brassica cretica</name>
    <name type="common">Mustard</name>
    <dbReference type="NCBI Taxonomy" id="69181"/>
    <lineage>
        <taxon>Eukaryota</taxon>
        <taxon>Viridiplantae</taxon>
        <taxon>Streptophyta</taxon>
        <taxon>Embryophyta</taxon>
        <taxon>Tracheophyta</taxon>
        <taxon>Spermatophyta</taxon>
        <taxon>Magnoliopsida</taxon>
        <taxon>eudicotyledons</taxon>
        <taxon>Gunneridae</taxon>
        <taxon>Pentapetalae</taxon>
        <taxon>rosids</taxon>
        <taxon>malvids</taxon>
        <taxon>Brassicales</taxon>
        <taxon>Brassicaceae</taxon>
        <taxon>Brassiceae</taxon>
        <taxon>Brassica</taxon>
    </lineage>
</organism>
<keyword evidence="3" id="KW-1185">Reference proteome</keyword>
<proteinExistence type="predicted"/>
<protein>
    <submittedName>
        <fullName evidence="2">Uncharacterized protein</fullName>
    </submittedName>
</protein>
<dbReference type="Proteomes" id="UP000266723">
    <property type="component" value="Unassembled WGS sequence"/>
</dbReference>